<evidence type="ECO:0000256" key="2">
    <source>
        <dbReference type="ARBA" id="ARBA00023315"/>
    </source>
</evidence>
<sequence length="302" mass="32547">MSSSPTLTIRAATPDDAFAGALLLNSTQEPHFHTGAVRLAGSFQETPDRYAVAETGGRVSGLGTLWFPEFHPTHAWVGLHLHPDQRAGGVAGALLEHLAGRARAAGRERLWASVREDYLPAWPDLPALGFREVHRTFGGGFHLAGWEAGTDRLEAALAGQGYLLTPAADFRGDGRLTDLYARTRGEKVSAEPTIPPAAETLTKGDGLWDMAWLAWHGQNLVGIALPERSRLDAWNAVLVVHPGHRQRGVATALLARVARSVQAGEMTFLNVAGSARDVAYLGVLRRLGANIEPDWIAWERGA</sequence>
<feature type="domain" description="N-acetyltransferase" evidence="3">
    <location>
        <begin position="168"/>
        <end position="302"/>
    </location>
</feature>
<dbReference type="RefSeq" id="WP_285521575.1">
    <property type="nucleotide sequence ID" value="NZ_JASNGB010000018.1"/>
</dbReference>
<dbReference type="EC" id="2.3.1.-" evidence="4"/>
<dbReference type="PANTHER" id="PTHR43877">
    <property type="entry name" value="AMINOALKYLPHOSPHONATE N-ACETYLTRANSFERASE-RELATED-RELATED"/>
    <property type="match status" value="1"/>
</dbReference>
<dbReference type="PANTHER" id="PTHR43877:SF1">
    <property type="entry name" value="ACETYLTRANSFERASE"/>
    <property type="match status" value="1"/>
</dbReference>
<organism evidence="4 5">
    <name type="scientific">Deinococcus rhizophilus</name>
    <dbReference type="NCBI Taxonomy" id="3049544"/>
    <lineage>
        <taxon>Bacteria</taxon>
        <taxon>Thermotogati</taxon>
        <taxon>Deinococcota</taxon>
        <taxon>Deinococci</taxon>
        <taxon>Deinococcales</taxon>
        <taxon>Deinococcaceae</taxon>
        <taxon>Deinococcus</taxon>
    </lineage>
</organism>
<dbReference type="InterPro" id="IPR016181">
    <property type="entry name" value="Acyl_CoA_acyltransferase"/>
</dbReference>
<evidence type="ECO:0000313" key="5">
    <source>
        <dbReference type="Proteomes" id="UP001302059"/>
    </source>
</evidence>
<accession>A0ABT7JE16</accession>
<dbReference type="Gene3D" id="3.40.630.30">
    <property type="match status" value="2"/>
</dbReference>
<dbReference type="InterPro" id="IPR050832">
    <property type="entry name" value="Bact_Acetyltransf"/>
</dbReference>
<reference evidence="4 5" key="1">
    <citation type="submission" date="2023-05" db="EMBL/GenBank/DDBJ databases">
        <authorList>
            <person name="Gao F."/>
        </authorList>
    </citation>
    <scope>NUCLEOTIDE SEQUENCE [LARGE SCALE GENOMIC DNA]</scope>
    <source>
        <strain evidence="4 5">MIMF12</strain>
    </source>
</reference>
<dbReference type="EMBL" id="JASNGB010000018">
    <property type="protein sequence ID" value="MDL2343303.1"/>
    <property type="molecule type" value="Genomic_DNA"/>
</dbReference>
<feature type="domain" description="N-acetyltransferase" evidence="3">
    <location>
        <begin position="7"/>
        <end position="152"/>
    </location>
</feature>
<gene>
    <name evidence="4" type="ORF">QOL99_03965</name>
</gene>
<keyword evidence="2 4" id="KW-0012">Acyltransferase</keyword>
<name>A0ABT7JE16_9DEIO</name>
<evidence type="ECO:0000256" key="1">
    <source>
        <dbReference type="ARBA" id="ARBA00022679"/>
    </source>
</evidence>
<keyword evidence="1 4" id="KW-0808">Transferase</keyword>
<comment type="caution">
    <text evidence="4">The sequence shown here is derived from an EMBL/GenBank/DDBJ whole genome shotgun (WGS) entry which is preliminary data.</text>
</comment>
<dbReference type="Proteomes" id="UP001302059">
    <property type="component" value="Unassembled WGS sequence"/>
</dbReference>
<protein>
    <submittedName>
        <fullName evidence="4">GNAT family N-acetyltransferase</fullName>
        <ecNumber evidence="4">2.3.1.-</ecNumber>
    </submittedName>
</protein>
<dbReference type="InterPro" id="IPR000182">
    <property type="entry name" value="GNAT_dom"/>
</dbReference>
<evidence type="ECO:0000313" key="4">
    <source>
        <dbReference type="EMBL" id="MDL2343303.1"/>
    </source>
</evidence>
<evidence type="ECO:0000259" key="3">
    <source>
        <dbReference type="PROSITE" id="PS51186"/>
    </source>
</evidence>
<dbReference type="PROSITE" id="PS51186">
    <property type="entry name" value="GNAT"/>
    <property type="match status" value="2"/>
</dbReference>
<proteinExistence type="predicted"/>
<dbReference type="Pfam" id="PF00583">
    <property type="entry name" value="Acetyltransf_1"/>
    <property type="match status" value="1"/>
</dbReference>
<dbReference type="CDD" id="cd04301">
    <property type="entry name" value="NAT_SF"/>
    <property type="match status" value="1"/>
</dbReference>
<dbReference type="GO" id="GO:0016746">
    <property type="term" value="F:acyltransferase activity"/>
    <property type="evidence" value="ECO:0007669"/>
    <property type="project" value="UniProtKB-KW"/>
</dbReference>
<keyword evidence="5" id="KW-1185">Reference proteome</keyword>
<dbReference type="SUPFAM" id="SSF55729">
    <property type="entry name" value="Acyl-CoA N-acyltransferases (Nat)"/>
    <property type="match status" value="2"/>
</dbReference>